<dbReference type="RefSeq" id="WP_131479087.1">
    <property type="nucleotide sequence ID" value="NZ_SJDL01000004.1"/>
</dbReference>
<gene>
    <name evidence="5" type="ORF">EZI54_03510</name>
</gene>
<comment type="caution">
    <text evidence="5">The sequence shown here is derived from an EMBL/GenBank/DDBJ whole genome shotgun (WGS) entry which is preliminary data.</text>
</comment>
<dbReference type="InterPro" id="IPR011013">
    <property type="entry name" value="Gal_mutarotase_sf_dom"/>
</dbReference>
<name>A0ABY1ZP04_9GAMM</name>
<dbReference type="InterPro" id="IPR014718">
    <property type="entry name" value="GH-type_carb-bd"/>
</dbReference>
<dbReference type="InterPro" id="IPR015364">
    <property type="entry name" value="RhgB_N"/>
</dbReference>
<dbReference type="CDD" id="cd10317">
    <property type="entry name" value="RGL4_C"/>
    <property type="match status" value="1"/>
</dbReference>
<feature type="transmembrane region" description="Helical" evidence="1">
    <location>
        <begin position="20"/>
        <end position="40"/>
    </location>
</feature>
<dbReference type="SUPFAM" id="SSF74650">
    <property type="entry name" value="Galactose mutarotase-like"/>
    <property type="match status" value="1"/>
</dbReference>
<keyword evidence="1" id="KW-1133">Transmembrane helix</keyword>
<dbReference type="EMBL" id="SJDL01000004">
    <property type="protein sequence ID" value="TBW58462.1"/>
    <property type="molecule type" value="Genomic_DNA"/>
</dbReference>
<keyword evidence="1" id="KW-0812">Transmembrane</keyword>
<organism evidence="5 6">
    <name type="scientific">Marinobacter halodurans</name>
    <dbReference type="NCBI Taxonomy" id="2528979"/>
    <lineage>
        <taxon>Bacteria</taxon>
        <taxon>Pseudomonadati</taxon>
        <taxon>Pseudomonadota</taxon>
        <taxon>Gammaproteobacteria</taxon>
        <taxon>Pseudomonadales</taxon>
        <taxon>Marinobacteraceae</taxon>
        <taxon>Marinobacter</taxon>
    </lineage>
</organism>
<keyword evidence="1" id="KW-0472">Membrane</keyword>
<keyword evidence="6" id="KW-1185">Reference proteome</keyword>
<evidence type="ECO:0000313" key="6">
    <source>
        <dbReference type="Proteomes" id="UP000313645"/>
    </source>
</evidence>
<dbReference type="InterPro" id="IPR029411">
    <property type="entry name" value="RG-lyase_III"/>
</dbReference>
<evidence type="ECO:0000259" key="2">
    <source>
        <dbReference type="Pfam" id="PF09284"/>
    </source>
</evidence>
<dbReference type="InterPro" id="IPR008979">
    <property type="entry name" value="Galactose-bd-like_sf"/>
</dbReference>
<accession>A0ABY1ZP04</accession>
<feature type="domain" description="Rhamnogalacturonase B N-terminal" evidence="2">
    <location>
        <begin position="38"/>
        <end position="298"/>
    </location>
</feature>
<evidence type="ECO:0000256" key="1">
    <source>
        <dbReference type="SAM" id="Phobius"/>
    </source>
</evidence>
<dbReference type="Gene3D" id="2.60.40.1120">
    <property type="entry name" value="Carboxypeptidase-like, regulatory domain"/>
    <property type="match status" value="1"/>
</dbReference>
<dbReference type="InterPro" id="IPR029413">
    <property type="entry name" value="RG-lyase_II"/>
</dbReference>
<dbReference type="PANTHER" id="PTHR36574">
    <property type="entry name" value="RHAMNOGALACTURONATE LYASE-RELATED"/>
    <property type="match status" value="1"/>
</dbReference>
<dbReference type="CDD" id="cd10316">
    <property type="entry name" value="RGL4_M"/>
    <property type="match status" value="1"/>
</dbReference>
<proteinExistence type="predicted"/>
<dbReference type="Pfam" id="PF09284">
    <property type="entry name" value="RhgB_N"/>
    <property type="match status" value="1"/>
</dbReference>
<dbReference type="Pfam" id="PF14683">
    <property type="entry name" value="CBM-like"/>
    <property type="match status" value="1"/>
</dbReference>
<sequence>MIERKFHGIQYPAWLARLSCRLIVGLALLFPGFASAGFGLDVSPDIYTVDTGAGLTFKVRRTNWGTLKAGDIVSINYQGVEYHNRTRGSQVNAGFDWLYSGVTSVDVEATTRGEDFIKITVQAGDLTHYYMARRGYPHIYMATYFTREPDIHNHVRYILRLNSDMVPNGPEPSDIRGNYPAIEASDIFGLPNGETRSKHYSNERLKDWSFIGARGGNVGMWIVRDRYEGGSGGPFYRSLLNQATDTQQQLTYIVNYGEAQTEKFRTGILNSYTFVVTNGSAPDTNLDTSWFSKMDLKGFVPPAERGLVAGVGLNGKDSRYEYTVGFASHKGQYGSQYGAQYWADASDGFFKVTDMLPGTYDVTVYKNELEVLRLEGENAVTVKAGGKTLLNTLDINKDPSFDAAIWRIGEWDGTPLEMLNGDVLTTMHPSDSRIPTWDPGNYIVGRDQASKFPAYLWKDINNDHVIYFKLSEAELAKAHTLRIGITCAFAKARPLVRLNGKWQSSFYEKPSKQPNTRTLTIGTYRGNNHTHQFDIPADAWRQDPGDWNKMTISVISGSGGSGYLSAGFSVDSIDLLR</sequence>
<dbReference type="Gene3D" id="2.70.98.10">
    <property type="match status" value="1"/>
</dbReference>
<dbReference type="Proteomes" id="UP000313645">
    <property type="component" value="Unassembled WGS sequence"/>
</dbReference>
<feature type="domain" description="Rhamnogalacturonan lyase" evidence="4">
    <location>
        <begin position="328"/>
        <end position="388"/>
    </location>
</feature>
<protein>
    <recommendedName>
        <fullName evidence="7">Rhamnogalacturonan endolyase</fullName>
    </recommendedName>
</protein>
<dbReference type="Pfam" id="PF14686">
    <property type="entry name" value="fn3_3"/>
    <property type="match status" value="1"/>
</dbReference>
<dbReference type="InterPro" id="IPR016590">
    <property type="entry name" value="Rhamnogalacturonase_B"/>
</dbReference>
<evidence type="ECO:0000313" key="5">
    <source>
        <dbReference type="EMBL" id="TBW58462.1"/>
    </source>
</evidence>
<evidence type="ECO:0000259" key="4">
    <source>
        <dbReference type="Pfam" id="PF14686"/>
    </source>
</evidence>
<reference evidence="5 6" key="1">
    <citation type="submission" date="2019-02" db="EMBL/GenBank/DDBJ databases">
        <title>Marinobacter halodurans sp. nov., a marine bacterium isolated from sea tidal flat.</title>
        <authorList>
            <person name="Yoo Y."/>
            <person name="Lee D.W."/>
            <person name="Kim B.S."/>
            <person name="Kim J.-J."/>
        </authorList>
    </citation>
    <scope>NUCLEOTIDE SEQUENCE [LARGE SCALE GENOMIC DNA]</scope>
    <source>
        <strain evidence="5 6">YJ-S3-2</strain>
    </source>
</reference>
<dbReference type="PANTHER" id="PTHR36574:SF1">
    <property type="entry name" value="RHAMNOGALACTURONATE LYASE-RELATED"/>
    <property type="match status" value="1"/>
</dbReference>
<evidence type="ECO:0008006" key="7">
    <source>
        <dbReference type="Google" id="ProtNLM"/>
    </source>
</evidence>
<dbReference type="SUPFAM" id="SSF49785">
    <property type="entry name" value="Galactose-binding domain-like"/>
    <property type="match status" value="1"/>
</dbReference>
<evidence type="ECO:0000259" key="3">
    <source>
        <dbReference type="Pfam" id="PF14683"/>
    </source>
</evidence>
<dbReference type="Gene3D" id="2.60.120.260">
    <property type="entry name" value="Galactose-binding domain-like"/>
    <property type="match status" value="1"/>
</dbReference>
<feature type="domain" description="Rhamnogalacturonan lyase" evidence="3">
    <location>
        <begin position="405"/>
        <end position="575"/>
    </location>
</feature>